<dbReference type="InterPro" id="IPR003000">
    <property type="entry name" value="Sirtuin"/>
</dbReference>
<dbReference type="InterPro" id="IPR027546">
    <property type="entry name" value="Sirtuin_class_III"/>
</dbReference>
<dbReference type="EMBL" id="JAEMNV010000006">
    <property type="protein sequence ID" value="MBJ8341101.1"/>
    <property type="molecule type" value="Genomic_DNA"/>
</dbReference>
<proteinExistence type="inferred from homology"/>
<keyword evidence="8" id="KW-1185">Reference proteome</keyword>
<evidence type="ECO:0000256" key="3">
    <source>
        <dbReference type="HAMAP-Rule" id="MF_01121"/>
    </source>
</evidence>
<evidence type="ECO:0000256" key="4">
    <source>
        <dbReference type="PROSITE-ProRule" id="PRU00236"/>
    </source>
</evidence>
<feature type="binding site" evidence="3">
    <location>
        <begin position="220"/>
        <end position="222"/>
    </location>
    <ligand>
        <name>NAD(+)</name>
        <dbReference type="ChEBI" id="CHEBI:57540"/>
    </ligand>
</feature>
<dbReference type="Gene3D" id="3.40.50.1220">
    <property type="entry name" value="TPP-binding domain"/>
    <property type="match status" value="1"/>
</dbReference>
<dbReference type="GO" id="GO:0017136">
    <property type="term" value="F:histone deacetylase activity, NAD-dependent"/>
    <property type="evidence" value="ECO:0007669"/>
    <property type="project" value="TreeGrafter"/>
</dbReference>
<organism evidence="7 8">
    <name type="scientific">Antrihabitans stalagmiti</name>
    <dbReference type="NCBI Taxonomy" id="2799499"/>
    <lineage>
        <taxon>Bacteria</taxon>
        <taxon>Bacillati</taxon>
        <taxon>Actinomycetota</taxon>
        <taxon>Actinomycetes</taxon>
        <taxon>Mycobacteriales</taxon>
        <taxon>Nocardiaceae</taxon>
        <taxon>Antrihabitans</taxon>
    </lineage>
</organism>
<evidence type="ECO:0000313" key="8">
    <source>
        <dbReference type="Proteomes" id="UP000655868"/>
    </source>
</evidence>
<feature type="domain" description="Deacetylase sirtuin-type" evidence="6">
    <location>
        <begin position="27"/>
        <end position="275"/>
    </location>
</feature>
<feature type="binding site" evidence="3 4">
    <location>
        <position position="159"/>
    </location>
    <ligand>
        <name>Zn(2+)</name>
        <dbReference type="ChEBI" id="CHEBI:29105"/>
    </ligand>
</feature>
<dbReference type="NCBIfam" id="NF001753">
    <property type="entry name" value="PRK00481.1-3"/>
    <property type="match status" value="1"/>
</dbReference>
<dbReference type="GO" id="GO:0036055">
    <property type="term" value="F:protein-succinyllysine desuccinylase activity"/>
    <property type="evidence" value="ECO:0007669"/>
    <property type="project" value="UniProtKB-UniRule"/>
</dbReference>
<dbReference type="AlphaFoldDB" id="A0A934U554"/>
<accession>A0A934U554</accession>
<dbReference type="EC" id="2.3.1.286" evidence="3"/>
<dbReference type="Proteomes" id="UP000655868">
    <property type="component" value="Unassembled WGS sequence"/>
</dbReference>
<feature type="binding site" evidence="3 4">
    <location>
        <position position="183"/>
    </location>
    <ligand>
        <name>Zn(2+)</name>
        <dbReference type="ChEBI" id="CHEBI:29105"/>
    </ligand>
</feature>
<sequence length="275" mass="29364">MSRANERPDVSVSDAERQKSPPRGYSPVVRSDIPHDVTSLVADASRIAVLTGAGMSAESGVPTFRDAQSGLWKQYDVMHLATPEAWQADSALVWAWYQWRATLVGRAEPNAGHLALAQWTKSAEVTIVTQNVDDLHERAGSAVAAHVHGSLYEPRCSDCGRAAALTLRTELLQRMPPPHCTICDGLVRPGVVWFGEALPTEPWDRALAAVAACDVLLVVGTSGVVYPAAGLPSVARAAGVPVVEINPTDTDLTDQVDYSWRATAATALPLLVASR</sequence>
<dbReference type="Gene3D" id="3.30.1600.10">
    <property type="entry name" value="SIR2/SIRT2 'Small Domain"/>
    <property type="match status" value="1"/>
</dbReference>
<name>A0A934U554_9NOCA</name>
<dbReference type="PANTHER" id="PTHR11085">
    <property type="entry name" value="NAD-DEPENDENT PROTEIN DEACYLASE SIRTUIN-5, MITOCHONDRIAL-RELATED"/>
    <property type="match status" value="1"/>
</dbReference>
<comment type="catalytic activity">
    <reaction evidence="3">
        <text>N(6)-succinyl-L-lysyl-[protein] + NAD(+) + H2O = 2''-O-succinyl-ADP-D-ribose + nicotinamide + L-lysyl-[protein]</text>
        <dbReference type="Rhea" id="RHEA:47668"/>
        <dbReference type="Rhea" id="RHEA-COMP:9752"/>
        <dbReference type="Rhea" id="RHEA-COMP:11877"/>
        <dbReference type="ChEBI" id="CHEBI:15377"/>
        <dbReference type="ChEBI" id="CHEBI:17154"/>
        <dbReference type="ChEBI" id="CHEBI:29969"/>
        <dbReference type="ChEBI" id="CHEBI:57540"/>
        <dbReference type="ChEBI" id="CHEBI:87830"/>
        <dbReference type="ChEBI" id="CHEBI:87832"/>
    </reaction>
</comment>
<comment type="domain">
    <text evidence="3">2 residues (Tyr-97 and Arg-100) present in a large hydrophobic pocket are probably involved in substrate specificity. They are important for desuccinylation activity, but dispensable for deacetylation activity.</text>
</comment>
<evidence type="ECO:0000256" key="2">
    <source>
        <dbReference type="ARBA" id="ARBA00023027"/>
    </source>
</evidence>
<dbReference type="HAMAP" id="MF_01121">
    <property type="entry name" value="Sirtuin_ClassIII"/>
    <property type="match status" value="1"/>
</dbReference>
<comment type="cofactor">
    <cofactor evidence="3">
        <name>Zn(2+)</name>
        <dbReference type="ChEBI" id="CHEBI:29105"/>
    </cofactor>
    <text evidence="3">Binds 1 zinc ion per subunit.</text>
</comment>
<dbReference type="PANTHER" id="PTHR11085:SF4">
    <property type="entry name" value="NAD-DEPENDENT PROTEIN DEACYLASE"/>
    <property type="match status" value="1"/>
</dbReference>
<dbReference type="GO" id="GO:0036054">
    <property type="term" value="F:protein-malonyllysine demalonylase activity"/>
    <property type="evidence" value="ECO:0007669"/>
    <property type="project" value="InterPro"/>
</dbReference>
<dbReference type="Pfam" id="PF02146">
    <property type="entry name" value="SIR2"/>
    <property type="match status" value="1"/>
</dbReference>
<keyword evidence="3" id="KW-0963">Cytoplasm</keyword>
<dbReference type="GO" id="GO:0008270">
    <property type="term" value="F:zinc ion binding"/>
    <property type="evidence" value="ECO:0007669"/>
    <property type="project" value="UniProtKB-UniRule"/>
</dbReference>
<feature type="binding site" evidence="3">
    <location>
        <position position="97"/>
    </location>
    <ligand>
        <name>substrate</name>
    </ligand>
</feature>
<comment type="function">
    <text evidence="3">NAD-dependent lysine deacetylase and desuccinylase that specifically removes acetyl and succinyl groups on target proteins. Modulates the activities of several proteins which are inactive in their acylated form.</text>
</comment>
<keyword evidence="1" id="KW-0808">Transferase</keyword>
<dbReference type="GO" id="GO:0070403">
    <property type="term" value="F:NAD+ binding"/>
    <property type="evidence" value="ECO:0007669"/>
    <property type="project" value="UniProtKB-UniRule"/>
</dbReference>
<feature type="binding site" evidence="3">
    <location>
        <begin position="130"/>
        <end position="133"/>
    </location>
    <ligand>
        <name>NAD(+)</name>
        <dbReference type="ChEBI" id="CHEBI:57540"/>
    </ligand>
</feature>
<keyword evidence="2 3" id="KW-0520">NAD</keyword>
<comment type="caution">
    <text evidence="3">Lacks conserved residue(s) required for the propagation of feature annotation.</text>
</comment>
<comment type="catalytic activity">
    <reaction evidence="3">
        <text>N(6)-acetyl-L-lysyl-[protein] + NAD(+) + H2O = 2''-O-acetyl-ADP-D-ribose + nicotinamide + L-lysyl-[protein]</text>
        <dbReference type="Rhea" id="RHEA:43636"/>
        <dbReference type="Rhea" id="RHEA-COMP:9752"/>
        <dbReference type="Rhea" id="RHEA-COMP:10731"/>
        <dbReference type="ChEBI" id="CHEBI:15377"/>
        <dbReference type="ChEBI" id="CHEBI:17154"/>
        <dbReference type="ChEBI" id="CHEBI:29969"/>
        <dbReference type="ChEBI" id="CHEBI:57540"/>
        <dbReference type="ChEBI" id="CHEBI:61930"/>
        <dbReference type="ChEBI" id="CHEBI:83767"/>
        <dbReference type="EC" id="2.3.1.286"/>
    </reaction>
</comment>
<evidence type="ECO:0000256" key="1">
    <source>
        <dbReference type="ARBA" id="ARBA00022679"/>
    </source>
</evidence>
<gene>
    <name evidence="3" type="primary">cobB</name>
    <name evidence="7" type="ORF">JGU71_19625</name>
</gene>
<dbReference type="GO" id="GO:0005737">
    <property type="term" value="C:cytoplasm"/>
    <property type="evidence" value="ECO:0007669"/>
    <property type="project" value="UniProtKB-SubCell"/>
</dbReference>
<dbReference type="PROSITE" id="PS50305">
    <property type="entry name" value="SIRTUIN"/>
    <property type="match status" value="1"/>
</dbReference>
<dbReference type="InterPro" id="IPR050134">
    <property type="entry name" value="NAD-dep_sirtuin_deacylases"/>
</dbReference>
<feature type="binding site" evidence="3">
    <location>
        <position position="264"/>
    </location>
    <ligand>
        <name>NAD(+)</name>
        <dbReference type="ChEBI" id="CHEBI:57540"/>
    </ligand>
</feature>
<keyword evidence="3 4" id="KW-0862">Zinc</keyword>
<dbReference type="InterPro" id="IPR029035">
    <property type="entry name" value="DHS-like_NAD/FAD-binding_dom"/>
</dbReference>
<feature type="compositionally biased region" description="Basic and acidic residues" evidence="5">
    <location>
        <begin position="1"/>
        <end position="19"/>
    </location>
</feature>
<feature type="binding site" evidence="3 4">
    <location>
        <position position="156"/>
    </location>
    <ligand>
        <name>Zn(2+)</name>
        <dbReference type="ChEBI" id="CHEBI:29105"/>
    </ligand>
</feature>
<comment type="subcellular location">
    <subcellularLocation>
        <location evidence="3">Cytoplasm</location>
    </subcellularLocation>
</comment>
<feature type="binding site" evidence="3 4">
    <location>
        <position position="180"/>
    </location>
    <ligand>
        <name>Zn(2+)</name>
        <dbReference type="ChEBI" id="CHEBI:29105"/>
    </ligand>
</feature>
<comment type="caution">
    <text evidence="7">The sequence shown here is derived from an EMBL/GenBank/DDBJ whole genome shotgun (WGS) entry which is preliminary data.</text>
</comment>
<reference evidence="7" key="1">
    <citation type="submission" date="2020-12" db="EMBL/GenBank/DDBJ databases">
        <title>Antrihabitans popcorni sp. nov. and Antrihabitans auranticaus sp. nov., isolated from a larva cave.</title>
        <authorList>
            <person name="Lee S.D."/>
            <person name="Kim I.S."/>
        </authorList>
    </citation>
    <scope>NUCLEOTIDE SEQUENCE</scope>
    <source>
        <strain evidence="7">YC3-6</strain>
    </source>
</reference>
<dbReference type="CDD" id="cd01412">
    <property type="entry name" value="SIRT5_Af1_CobB"/>
    <property type="match status" value="1"/>
</dbReference>
<keyword evidence="3 4" id="KW-0479">Metal-binding</keyword>
<feature type="binding site" evidence="3">
    <location>
        <position position="100"/>
    </location>
    <ligand>
        <name>substrate</name>
    </ligand>
</feature>
<evidence type="ECO:0000259" key="6">
    <source>
        <dbReference type="PROSITE" id="PS50305"/>
    </source>
</evidence>
<evidence type="ECO:0000256" key="5">
    <source>
        <dbReference type="SAM" id="MobiDB-lite"/>
    </source>
</evidence>
<dbReference type="SUPFAM" id="SSF52467">
    <property type="entry name" value="DHS-like NAD/FAD-binding domain"/>
    <property type="match status" value="1"/>
</dbReference>
<feature type="binding site" evidence="3">
    <location>
        <begin position="246"/>
        <end position="248"/>
    </location>
    <ligand>
        <name>NAD(+)</name>
        <dbReference type="ChEBI" id="CHEBI:57540"/>
    </ligand>
</feature>
<evidence type="ECO:0000313" key="7">
    <source>
        <dbReference type="EMBL" id="MBJ8341101.1"/>
    </source>
</evidence>
<comment type="similarity">
    <text evidence="3">Belongs to the sirtuin family. Class III subfamily.</text>
</comment>
<protein>
    <recommendedName>
        <fullName evidence="3">NAD-dependent protein deacylase</fullName>
        <ecNumber evidence="3">2.3.1.286</ecNumber>
    </recommendedName>
    <alternativeName>
        <fullName evidence="3">Regulatory protein SIR2 homolog</fullName>
    </alternativeName>
</protein>
<feature type="region of interest" description="Disordered" evidence="5">
    <location>
        <begin position="1"/>
        <end position="31"/>
    </location>
</feature>
<dbReference type="InterPro" id="IPR026590">
    <property type="entry name" value="Ssirtuin_cat_dom"/>
</dbReference>
<dbReference type="InterPro" id="IPR026591">
    <property type="entry name" value="Sirtuin_cat_small_dom_sf"/>
</dbReference>
<feature type="active site" description="Proton acceptor" evidence="3 4">
    <location>
        <position position="148"/>
    </location>
</feature>